<sequence>MFHSVKSIFFFRDASQIAAESKGIVYRCNNCNNCNKDISGELHLMFIEPPSYQMCGACFSFGLGGSAT</sequence>
<evidence type="ECO:0000313" key="1">
    <source>
        <dbReference type="EMBL" id="KAK9155315.1"/>
    </source>
</evidence>
<keyword evidence="2" id="KW-1185">Reference proteome</keyword>
<organism evidence="1 2">
    <name type="scientific">Stephania japonica</name>
    <dbReference type="NCBI Taxonomy" id="461633"/>
    <lineage>
        <taxon>Eukaryota</taxon>
        <taxon>Viridiplantae</taxon>
        <taxon>Streptophyta</taxon>
        <taxon>Embryophyta</taxon>
        <taxon>Tracheophyta</taxon>
        <taxon>Spermatophyta</taxon>
        <taxon>Magnoliopsida</taxon>
        <taxon>Ranunculales</taxon>
        <taxon>Menispermaceae</taxon>
        <taxon>Menispermoideae</taxon>
        <taxon>Cissampelideae</taxon>
        <taxon>Stephania</taxon>
    </lineage>
</organism>
<dbReference type="EMBL" id="JBBNAE010000001">
    <property type="protein sequence ID" value="KAK9155315.1"/>
    <property type="molecule type" value="Genomic_DNA"/>
</dbReference>
<gene>
    <name evidence="1" type="ORF">Sjap_002795</name>
</gene>
<protein>
    <submittedName>
        <fullName evidence="1">Uncharacterized protein</fullName>
    </submittedName>
</protein>
<dbReference type="Proteomes" id="UP001417504">
    <property type="component" value="Unassembled WGS sequence"/>
</dbReference>
<proteinExistence type="predicted"/>
<reference evidence="1 2" key="1">
    <citation type="submission" date="2024-01" db="EMBL/GenBank/DDBJ databases">
        <title>Genome assemblies of Stephania.</title>
        <authorList>
            <person name="Yang L."/>
        </authorList>
    </citation>
    <scope>NUCLEOTIDE SEQUENCE [LARGE SCALE GENOMIC DNA]</scope>
    <source>
        <strain evidence="1">QJT</strain>
        <tissue evidence="1">Leaf</tissue>
    </source>
</reference>
<comment type="caution">
    <text evidence="1">The sequence shown here is derived from an EMBL/GenBank/DDBJ whole genome shotgun (WGS) entry which is preliminary data.</text>
</comment>
<evidence type="ECO:0000313" key="2">
    <source>
        <dbReference type="Proteomes" id="UP001417504"/>
    </source>
</evidence>
<accession>A0AAP0KNF6</accession>
<name>A0AAP0KNF6_9MAGN</name>
<dbReference type="AlphaFoldDB" id="A0AAP0KNF6"/>